<evidence type="ECO:0000256" key="3">
    <source>
        <dbReference type="ARBA" id="ARBA00022475"/>
    </source>
</evidence>
<dbReference type="STRING" id="266779.Meso_3615"/>
<feature type="transmembrane region" description="Helical" evidence="9">
    <location>
        <begin position="557"/>
        <end position="576"/>
    </location>
</feature>
<proteinExistence type="predicted"/>
<keyword evidence="5 9" id="KW-0812">Transmembrane</keyword>
<feature type="transmembrane region" description="Helical" evidence="9">
    <location>
        <begin position="197"/>
        <end position="215"/>
    </location>
</feature>
<dbReference type="HOGENOM" id="CLU_019824_4_1_5"/>
<evidence type="ECO:0000256" key="1">
    <source>
        <dbReference type="ARBA" id="ARBA00004429"/>
    </source>
</evidence>
<organism evidence="12">
    <name type="scientific">Chelativorans sp. (strain BNC1)</name>
    <dbReference type="NCBI Taxonomy" id="266779"/>
    <lineage>
        <taxon>Bacteria</taxon>
        <taxon>Pseudomonadati</taxon>
        <taxon>Pseudomonadota</taxon>
        <taxon>Alphaproteobacteria</taxon>
        <taxon>Hyphomicrobiales</taxon>
        <taxon>Phyllobacteriaceae</taxon>
        <taxon>Chelativorans</taxon>
    </lineage>
</organism>
<dbReference type="GO" id="GO:0022857">
    <property type="term" value="F:transmembrane transporter activity"/>
    <property type="evidence" value="ECO:0007669"/>
    <property type="project" value="UniProtKB-UniRule"/>
</dbReference>
<keyword evidence="2 8" id="KW-0813">Transport</keyword>
<sequence length="646" mass="68193">MRSRERIRPFRLPFGGAAVSDDKIMTTASEDFALGEVSENLEARAGSAFMRPVEFVAALLMAAVVLLLLGGVISRYVIDLPLVWVEEAASICFIWLAMLGSAIALDRNEHLRLTLFLRLLPERLQGPVEATALMAVAAFLVAMLPVTFEYAYEEWFITSAALHIPNTFRVAGIPVGFTMMLGLLLVHAFRSHSLSEILTGVVIVVGAGFAFWALSDYFINIGNVSLGFFLVLVVALGLAAGVPIAFCFGLGTLCYLAFASYVPIYVMVGRMDEGMSGIILLSVPIFVLLGCVLDTTGMGKAIVDFLGSLIGHVKAGMSYVLLSSLFIVSGISGSKVSDMATVAPALFPEMKRRGNNPPEMIAQLATGAAMADTVPPSIILIVLGAVAGISIADLFASGFVVAMVLLLVLMALARWRARHESMEGVRRAPLRMTIQLLVIAAPALVLPFLIRGSVSSGIATATEVSTIAVVYGLAIGAMLYGGLTLKSIYKMLVETAAMSGAILLILGTALSMAWAITQAGVGQMIADIAAGLPGGAVSFIAVSIVTFLILGCVLEGLPALVLMSPLMFPIAADFGLHPVHYAMIVVVAMNIGLMAPPIGIGFYLACRIGNVAPDDALRAIWPYILALIVGLVLIAVFPWISLGVLS</sequence>
<keyword evidence="3" id="KW-1003">Cell membrane</keyword>
<name>Q11C91_CHESB</name>
<evidence type="ECO:0000256" key="9">
    <source>
        <dbReference type="SAM" id="Phobius"/>
    </source>
</evidence>
<dbReference type="GO" id="GO:0005886">
    <property type="term" value="C:plasma membrane"/>
    <property type="evidence" value="ECO:0007669"/>
    <property type="project" value="UniProtKB-SubCell"/>
</dbReference>
<feature type="transmembrane region" description="Helical" evidence="9">
    <location>
        <begin position="221"/>
        <end position="239"/>
    </location>
</feature>
<feature type="transmembrane region" description="Helical" evidence="9">
    <location>
        <begin position="246"/>
        <end position="268"/>
    </location>
</feature>
<dbReference type="PANTHER" id="PTHR33362">
    <property type="entry name" value="SIALIC ACID TRAP TRANSPORTER PERMEASE PROTEIN SIAT-RELATED"/>
    <property type="match status" value="1"/>
</dbReference>
<dbReference type="InterPro" id="IPR004681">
    <property type="entry name" value="TRAP_DctM"/>
</dbReference>
<evidence type="ECO:0000256" key="4">
    <source>
        <dbReference type="ARBA" id="ARBA00022519"/>
    </source>
</evidence>
<feature type="transmembrane region" description="Helical" evidence="9">
    <location>
        <begin position="168"/>
        <end position="185"/>
    </location>
</feature>
<evidence type="ECO:0000259" key="10">
    <source>
        <dbReference type="Pfam" id="PF04290"/>
    </source>
</evidence>
<comment type="subcellular location">
    <subcellularLocation>
        <location evidence="1 8">Cell inner membrane</location>
        <topology evidence="1 8">Multi-pass membrane protein</topology>
    </subcellularLocation>
</comment>
<accession>Q11C91</accession>
<feature type="domain" description="Tripartite ATP-independent periplasmic transporters DctQ component" evidence="10">
    <location>
        <begin position="65"/>
        <end position="190"/>
    </location>
</feature>
<feature type="transmembrane region" description="Helical" evidence="9">
    <location>
        <begin position="620"/>
        <end position="640"/>
    </location>
</feature>
<feature type="transmembrane region" description="Helical" evidence="9">
    <location>
        <begin position="274"/>
        <end position="293"/>
    </location>
</feature>
<dbReference type="eggNOG" id="COG1593">
    <property type="taxonomic scope" value="Bacteria"/>
</dbReference>
<feature type="transmembrane region" description="Helical" evidence="9">
    <location>
        <begin position="582"/>
        <end position="608"/>
    </location>
</feature>
<feature type="transmembrane region" description="Helical" evidence="9">
    <location>
        <begin position="84"/>
        <end position="105"/>
    </location>
</feature>
<feature type="transmembrane region" description="Helical" evidence="9">
    <location>
        <begin position="528"/>
        <end position="550"/>
    </location>
</feature>
<reference evidence="12" key="1">
    <citation type="submission" date="2006-06" db="EMBL/GenBank/DDBJ databases">
        <title>Complete sequence of chromosome of Chelativorans sp. BNC1.</title>
        <authorList>
            <consortium name="US DOE Joint Genome Institute"/>
            <person name="Copeland A."/>
            <person name="Lucas S."/>
            <person name="Lapidus A."/>
            <person name="Barry K."/>
            <person name="Detter J.C."/>
            <person name="Glavina del Rio T."/>
            <person name="Hammon N."/>
            <person name="Israni S."/>
            <person name="Dalin E."/>
            <person name="Tice H."/>
            <person name="Pitluck S."/>
            <person name="Chertkov O."/>
            <person name="Brettin T."/>
            <person name="Bruce D."/>
            <person name="Han C."/>
            <person name="Tapia R."/>
            <person name="Gilna P."/>
            <person name="Schmutz J."/>
            <person name="Larimer F."/>
            <person name="Land M."/>
            <person name="Hauser L."/>
            <person name="Kyrpides N."/>
            <person name="Mikhailova N."/>
            <person name="Richardson P."/>
        </authorList>
    </citation>
    <scope>NUCLEOTIDE SEQUENCE</scope>
    <source>
        <strain evidence="12">BNC1</strain>
    </source>
</reference>
<dbReference type="eggNOG" id="COG3090">
    <property type="taxonomic scope" value="Bacteria"/>
</dbReference>
<evidence type="ECO:0000259" key="11">
    <source>
        <dbReference type="Pfam" id="PF06808"/>
    </source>
</evidence>
<keyword evidence="4 8" id="KW-0997">Cell inner membrane</keyword>
<gene>
    <name evidence="12" type="ordered locus">Meso_3615</name>
</gene>
<evidence type="ECO:0000313" key="12">
    <source>
        <dbReference type="EMBL" id="ABG64984.1"/>
    </source>
</evidence>
<evidence type="ECO:0000256" key="6">
    <source>
        <dbReference type="ARBA" id="ARBA00022989"/>
    </source>
</evidence>
<dbReference type="PANTHER" id="PTHR33362:SF2">
    <property type="entry name" value="TRAP TRANSPORTER LARGE PERMEASE PROTEIN"/>
    <property type="match status" value="1"/>
</dbReference>
<feature type="transmembrane region" description="Helical" evidence="9">
    <location>
        <begin position="305"/>
        <end position="328"/>
    </location>
</feature>
<dbReference type="Pfam" id="PF04290">
    <property type="entry name" value="DctQ"/>
    <property type="match status" value="1"/>
</dbReference>
<protein>
    <submittedName>
        <fullName evidence="12">TRAP dicarboxylate transporter, DctM subunit</fullName>
    </submittedName>
</protein>
<feature type="transmembrane region" description="Helical" evidence="9">
    <location>
        <begin position="464"/>
        <end position="483"/>
    </location>
</feature>
<dbReference type="AlphaFoldDB" id="Q11C91"/>
<evidence type="ECO:0000256" key="8">
    <source>
        <dbReference type="RuleBase" id="RU369079"/>
    </source>
</evidence>
<keyword evidence="6 9" id="KW-1133">Transmembrane helix</keyword>
<keyword evidence="7 9" id="KW-0472">Membrane</keyword>
<evidence type="ECO:0000256" key="5">
    <source>
        <dbReference type="ARBA" id="ARBA00022692"/>
    </source>
</evidence>
<dbReference type="EMBL" id="CP000390">
    <property type="protein sequence ID" value="ABG64984.1"/>
    <property type="molecule type" value="Genomic_DNA"/>
</dbReference>
<evidence type="ECO:0000256" key="7">
    <source>
        <dbReference type="ARBA" id="ARBA00023136"/>
    </source>
</evidence>
<feature type="transmembrane region" description="Helical" evidence="9">
    <location>
        <begin position="433"/>
        <end position="452"/>
    </location>
</feature>
<feature type="domain" description="TRAP C4-dicarboxylate transport system permease DctM subunit" evidence="11">
    <location>
        <begin position="232"/>
        <end position="640"/>
    </location>
</feature>
<feature type="transmembrane region" description="Helical" evidence="9">
    <location>
        <begin position="55"/>
        <end position="78"/>
    </location>
</feature>
<dbReference type="NCBIfam" id="TIGR00786">
    <property type="entry name" value="dctM"/>
    <property type="match status" value="1"/>
</dbReference>
<feature type="transmembrane region" description="Helical" evidence="9">
    <location>
        <begin position="379"/>
        <end position="412"/>
    </location>
</feature>
<feature type="transmembrane region" description="Helical" evidence="9">
    <location>
        <begin position="126"/>
        <end position="148"/>
    </location>
</feature>
<dbReference type="InterPro" id="IPR010656">
    <property type="entry name" value="DctM"/>
</dbReference>
<dbReference type="InterPro" id="IPR055348">
    <property type="entry name" value="DctQ"/>
</dbReference>
<feature type="transmembrane region" description="Helical" evidence="9">
    <location>
        <begin position="495"/>
        <end position="516"/>
    </location>
</feature>
<comment type="function">
    <text evidence="8">Part of the tripartite ATP-independent periplasmic (TRAP) transport system.</text>
</comment>
<dbReference type="Pfam" id="PF06808">
    <property type="entry name" value="DctM"/>
    <property type="match status" value="1"/>
</dbReference>
<dbReference type="KEGG" id="mes:Meso_3615"/>
<evidence type="ECO:0000256" key="2">
    <source>
        <dbReference type="ARBA" id="ARBA00022448"/>
    </source>
</evidence>